<evidence type="ECO:0000313" key="2">
    <source>
        <dbReference type="Proteomes" id="UP000646484"/>
    </source>
</evidence>
<protein>
    <recommendedName>
        <fullName evidence="3">DUF4625 domain-containing protein</fullName>
    </recommendedName>
</protein>
<accession>A0ABR7D3W5</accession>
<evidence type="ECO:0000313" key="1">
    <source>
        <dbReference type="EMBL" id="MBC5622638.1"/>
    </source>
</evidence>
<name>A0ABR7D3W5_9BACT</name>
<keyword evidence="2" id="KW-1185">Reference proteome</keyword>
<evidence type="ECO:0008006" key="3">
    <source>
        <dbReference type="Google" id="ProtNLM"/>
    </source>
</evidence>
<comment type="caution">
    <text evidence="1">The sequence shown here is derived from an EMBL/GenBank/DDBJ whole genome shotgun (WGS) entry which is preliminary data.</text>
</comment>
<dbReference type="EMBL" id="JACOOH010000007">
    <property type="protein sequence ID" value="MBC5622638.1"/>
    <property type="molecule type" value="Genomic_DNA"/>
</dbReference>
<organism evidence="1 2">
    <name type="scientific">Butyricimonas hominis</name>
    <dbReference type="NCBI Taxonomy" id="2763032"/>
    <lineage>
        <taxon>Bacteria</taxon>
        <taxon>Pseudomonadati</taxon>
        <taxon>Bacteroidota</taxon>
        <taxon>Bacteroidia</taxon>
        <taxon>Bacteroidales</taxon>
        <taxon>Odoribacteraceae</taxon>
        <taxon>Butyricimonas</taxon>
    </lineage>
</organism>
<gene>
    <name evidence="1" type="ORF">H8S64_16205</name>
</gene>
<reference evidence="1 2" key="1">
    <citation type="submission" date="2020-08" db="EMBL/GenBank/DDBJ databases">
        <title>Genome public.</title>
        <authorList>
            <person name="Liu C."/>
            <person name="Sun Q."/>
        </authorList>
    </citation>
    <scope>NUCLEOTIDE SEQUENCE [LARGE SCALE GENOMIC DNA]</scope>
    <source>
        <strain evidence="1 2">NSJ-56</strain>
    </source>
</reference>
<dbReference type="Proteomes" id="UP000646484">
    <property type="component" value="Unassembled WGS sequence"/>
</dbReference>
<sequence>MIGLLLIVAGCQDITVGYLETRDAVYAPDSMIVKAVLDPEIDARQIEFQIPWQSTSIEGILGTAPIKYSIKNITGEHPEATSQFSMQGAGIIKLPYNHTVPPGRYVINIRIENEGYTVELDSMYTVIVK</sequence>
<proteinExistence type="predicted"/>